<evidence type="ECO:0000259" key="1">
    <source>
        <dbReference type="PROSITE" id="PS50995"/>
    </source>
</evidence>
<proteinExistence type="predicted"/>
<dbReference type="Gene3D" id="1.10.10.10">
    <property type="entry name" value="Winged helix-like DNA-binding domain superfamily/Winged helix DNA-binding domain"/>
    <property type="match status" value="1"/>
</dbReference>
<protein>
    <recommendedName>
        <fullName evidence="1">HTH marR-type domain-containing protein</fullName>
    </recommendedName>
</protein>
<feature type="domain" description="HTH marR-type" evidence="1">
    <location>
        <begin position="9"/>
        <end position="140"/>
    </location>
</feature>
<dbReference type="PANTHER" id="PTHR33164:SF43">
    <property type="entry name" value="HTH-TYPE TRANSCRIPTIONAL REPRESSOR YETL"/>
    <property type="match status" value="1"/>
</dbReference>
<sequence>MDQDPPRLTASLALNLIAAGREAQRRIEQALAPHGLTLRHLGALGHLARRPDLSYSDLARRAGITAQSMHATVRLLQDAGAVADAPVERGKKARLEVTPRGRELLDEVAAALERIDAELLDGLTAEQQAAVRQFVRSFTPVP</sequence>
<dbReference type="InterPro" id="IPR036390">
    <property type="entry name" value="WH_DNA-bd_sf"/>
</dbReference>
<dbReference type="AlphaFoldDB" id="A0A344L287"/>
<organism evidence="2 3">
    <name type="scientific">Amycolatopsis albispora</name>
    <dbReference type="NCBI Taxonomy" id="1804986"/>
    <lineage>
        <taxon>Bacteria</taxon>
        <taxon>Bacillati</taxon>
        <taxon>Actinomycetota</taxon>
        <taxon>Actinomycetes</taxon>
        <taxon>Pseudonocardiales</taxon>
        <taxon>Pseudonocardiaceae</taxon>
        <taxon>Amycolatopsis</taxon>
    </lineage>
</organism>
<dbReference type="PROSITE" id="PS50995">
    <property type="entry name" value="HTH_MARR_2"/>
    <property type="match status" value="1"/>
</dbReference>
<dbReference type="SMART" id="SM00347">
    <property type="entry name" value="HTH_MARR"/>
    <property type="match status" value="1"/>
</dbReference>
<dbReference type="OrthoDB" id="3177763at2"/>
<gene>
    <name evidence="2" type="ORF">A4R43_06120</name>
</gene>
<reference evidence="2 3" key="1">
    <citation type="submission" date="2016-04" db="EMBL/GenBank/DDBJ databases">
        <title>Complete genome sequence and analysis of deep-sea sediment isolate, Amycolatopsis sp. WP1.</title>
        <authorList>
            <person name="Wang H."/>
            <person name="Chen S."/>
            <person name="Wu Q."/>
        </authorList>
    </citation>
    <scope>NUCLEOTIDE SEQUENCE [LARGE SCALE GENOMIC DNA]</scope>
    <source>
        <strain evidence="2 3">WP1</strain>
    </source>
</reference>
<dbReference type="Pfam" id="PF12802">
    <property type="entry name" value="MarR_2"/>
    <property type="match status" value="1"/>
</dbReference>
<evidence type="ECO:0000313" key="2">
    <source>
        <dbReference type="EMBL" id="AXB42161.1"/>
    </source>
</evidence>
<dbReference type="SUPFAM" id="SSF46785">
    <property type="entry name" value="Winged helix' DNA-binding domain"/>
    <property type="match status" value="1"/>
</dbReference>
<dbReference type="InterPro" id="IPR036388">
    <property type="entry name" value="WH-like_DNA-bd_sf"/>
</dbReference>
<name>A0A344L287_9PSEU</name>
<dbReference type="GO" id="GO:0006950">
    <property type="term" value="P:response to stress"/>
    <property type="evidence" value="ECO:0007669"/>
    <property type="project" value="TreeGrafter"/>
</dbReference>
<dbReference type="Proteomes" id="UP000250434">
    <property type="component" value="Chromosome"/>
</dbReference>
<dbReference type="InterPro" id="IPR039422">
    <property type="entry name" value="MarR/SlyA-like"/>
</dbReference>
<dbReference type="KEGG" id="aab:A4R43_06120"/>
<dbReference type="EMBL" id="CP015163">
    <property type="protein sequence ID" value="AXB42161.1"/>
    <property type="molecule type" value="Genomic_DNA"/>
</dbReference>
<evidence type="ECO:0000313" key="3">
    <source>
        <dbReference type="Proteomes" id="UP000250434"/>
    </source>
</evidence>
<dbReference type="InterPro" id="IPR000835">
    <property type="entry name" value="HTH_MarR-typ"/>
</dbReference>
<dbReference type="GO" id="GO:0003700">
    <property type="term" value="F:DNA-binding transcription factor activity"/>
    <property type="evidence" value="ECO:0007669"/>
    <property type="project" value="InterPro"/>
</dbReference>
<keyword evidence="3" id="KW-1185">Reference proteome</keyword>
<dbReference type="PANTHER" id="PTHR33164">
    <property type="entry name" value="TRANSCRIPTIONAL REGULATOR, MARR FAMILY"/>
    <property type="match status" value="1"/>
</dbReference>
<accession>A0A344L287</accession>